<keyword evidence="2" id="KW-1185">Reference proteome</keyword>
<dbReference type="VEuPathDB" id="FungiDB:PV06_00043"/>
<dbReference type="RefSeq" id="XP_016267557.1">
    <property type="nucleotide sequence ID" value="XM_016400504.1"/>
</dbReference>
<dbReference type="AlphaFoldDB" id="A0A0D2B512"/>
<evidence type="ECO:0000313" key="2">
    <source>
        <dbReference type="Proteomes" id="UP000053342"/>
    </source>
</evidence>
<organism evidence="1 2">
    <name type="scientific">Exophiala oligosperma</name>
    <dbReference type="NCBI Taxonomy" id="215243"/>
    <lineage>
        <taxon>Eukaryota</taxon>
        <taxon>Fungi</taxon>
        <taxon>Dikarya</taxon>
        <taxon>Ascomycota</taxon>
        <taxon>Pezizomycotina</taxon>
        <taxon>Eurotiomycetes</taxon>
        <taxon>Chaetothyriomycetidae</taxon>
        <taxon>Chaetothyriales</taxon>
        <taxon>Herpotrichiellaceae</taxon>
        <taxon>Exophiala</taxon>
    </lineage>
</organism>
<dbReference type="OrthoDB" id="4140699at2759"/>
<reference evidence="1 2" key="1">
    <citation type="submission" date="2015-01" db="EMBL/GenBank/DDBJ databases">
        <title>The Genome Sequence of Exophiala oligosperma CBS72588.</title>
        <authorList>
            <consortium name="The Broad Institute Genomics Platform"/>
            <person name="Cuomo C."/>
            <person name="de Hoog S."/>
            <person name="Gorbushina A."/>
            <person name="Stielow B."/>
            <person name="Teixiera M."/>
            <person name="Abouelleil A."/>
            <person name="Chapman S.B."/>
            <person name="Priest M."/>
            <person name="Young S.K."/>
            <person name="Wortman J."/>
            <person name="Nusbaum C."/>
            <person name="Birren B."/>
        </authorList>
    </citation>
    <scope>NUCLEOTIDE SEQUENCE [LARGE SCALE GENOMIC DNA]</scope>
    <source>
        <strain evidence="1 2">CBS 72588</strain>
    </source>
</reference>
<protein>
    <submittedName>
        <fullName evidence="1">Uncharacterized protein</fullName>
    </submittedName>
</protein>
<name>A0A0D2B512_9EURO</name>
<proteinExistence type="predicted"/>
<sequence>MAETKRRLKRELSQAWTEIGNVFEFDYAILRNPIESQRQAQVAMRVVNYATSAGYSPIVARWFALPSHYRFPCAQCGHIRHKQTFGMATLRSSFLTNFPQPPPVAQTHAQFFDSLICGKCLAENTPGRYLSLGEADWYSLVIKCTECKEIDRVEEDVSFRVKVSSFCERCYMMLNPEWYEYKHWIQETMQAIREIEDNVIVTDDRQRRPLPQCPLPPSTIEDLTTRPYHFMQNDRQQALEAQEALEAGEAEE</sequence>
<gene>
    <name evidence="1" type="ORF">PV06_00043</name>
</gene>
<accession>A0A0D2B512</accession>
<evidence type="ECO:0000313" key="1">
    <source>
        <dbReference type="EMBL" id="KIW47341.1"/>
    </source>
</evidence>
<dbReference type="Proteomes" id="UP000053342">
    <property type="component" value="Unassembled WGS sequence"/>
</dbReference>
<dbReference type="GeneID" id="27352117"/>
<dbReference type="EMBL" id="KN847332">
    <property type="protein sequence ID" value="KIW47341.1"/>
    <property type="molecule type" value="Genomic_DNA"/>
</dbReference>
<dbReference type="HOGENOM" id="CLU_1102793_0_0_1"/>